<accession>A0A6G6GPJ9</accession>
<feature type="signal peptide" evidence="1">
    <location>
        <begin position="1"/>
        <end position="25"/>
    </location>
</feature>
<organism evidence="2 3">
    <name type="scientific">Rasiella rasia</name>
    <dbReference type="NCBI Taxonomy" id="2744027"/>
    <lineage>
        <taxon>Bacteria</taxon>
        <taxon>Pseudomonadati</taxon>
        <taxon>Bacteroidota</taxon>
        <taxon>Flavobacteriia</taxon>
        <taxon>Flavobacteriales</taxon>
        <taxon>Flavobacteriaceae</taxon>
        <taxon>Rasiella</taxon>
    </lineage>
</organism>
<name>A0A6G6GPJ9_9FLAO</name>
<evidence type="ECO:0000313" key="2">
    <source>
        <dbReference type="EMBL" id="QIE60525.1"/>
    </source>
</evidence>
<evidence type="ECO:0000256" key="1">
    <source>
        <dbReference type="SAM" id="SignalP"/>
    </source>
</evidence>
<protein>
    <recommendedName>
        <fullName evidence="4">Lipoprotein</fullName>
    </recommendedName>
</protein>
<proteinExistence type="predicted"/>
<dbReference type="AlphaFoldDB" id="A0A6G6GPJ9"/>
<keyword evidence="3" id="KW-1185">Reference proteome</keyword>
<dbReference type="KEGG" id="mgel:G5B37_13405"/>
<evidence type="ECO:0000313" key="3">
    <source>
        <dbReference type="Proteomes" id="UP000505306"/>
    </source>
</evidence>
<dbReference type="EMBL" id="CP049057">
    <property type="protein sequence ID" value="QIE60525.1"/>
    <property type="molecule type" value="Genomic_DNA"/>
</dbReference>
<reference evidence="2 3" key="1">
    <citation type="submission" date="2020-02" db="EMBL/GenBank/DDBJ databases">
        <title>Complete genome sequence of Flavobacteriaceae bacterium.</title>
        <authorList>
            <person name="Kim S.-J."/>
            <person name="Kim Y.-S."/>
            <person name="Kim K.-H."/>
        </authorList>
    </citation>
    <scope>NUCLEOTIDE SEQUENCE [LARGE SCALE GENOMIC DNA]</scope>
    <source>
        <strain evidence="2 3">RR4-40</strain>
    </source>
</reference>
<dbReference type="RefSeq" id="WP_164680537.1">
    <property type="nucleotide sequence ID" value="NZ_CP049057.1"/>
</dbReference>
<dbReference type="Proteomes" id="UP000505306">
    <property type="component" value="Chromosome"/>
</dbReference>
<sequence>MKQCKHLFAFICICAIAICSSSCKSSDTKDKEIVDNSVTIRLRSLTDIKLQNPTAVVTLYGYDEAMADTKASVVARKTVSLTAVPLDVVMAIPKKPESMINPKPLKASYYLAFYCDANKNNIEDEGDLILDSSKGLNTVILDSKDTQVYFLKSM</sequence>
<feature type="chain" id="PRO_5026122261" description="Lipoprotein" evidence="1">
    <location>
        <begin position="26"/>
        <end position="154"/>
    </location>
</feature>
<gene>
    <name evidence="2" type="ORF">G5B37_13405</name>
</gene>
<keyword evidence="1" id="KW-0732">Signal</keyword>
<evidence type="ECO:0008006" key="4">
    <source>
        <dbReference type="Google" id="ProtNLM"/>
    </source>
</evidence>